<keyword evidence="3 4" id="KW-0862">Zinc</keyword>
<dbReference type="Proteomes" id="UP000192917">
    <property type="component" value="Unassembled WGS sequence"/>
</dbReference>
<keyword evidence="1" id="KW-0808">Transferase</keyword>
<protein>
    <recommendedName>
        <fullName evidence="3">NAD-dependent protein deacylase</fullName>
        <ecNumber evidence="3">2.3.1.286</ecNumber>
    </recommendedName>
    <alternativeName>
        <fullName evidence="3">Regulatory protein SIR2 homolog</fullName>
    </alternativeName>
</protein>
<dbReference type="Gene3D" id="3.40.50.1220">
    <property type="entry name" value="TPP-binding domain"/>
    <property type="match status" value="1"/>
</dbReference>
<feature type="binding site" evidence="3">
    <location>
        <begin position="95"/>
        <end position="98"/>
    </location>
    <ligand>
        <name>NAD(+)</name>
        <dbReference type="ChEBI" id="CHEBI:57540"/>
    </ligand>
</feature>
<feature type="binding site" evidence="3 4">
    <location>
        <position position="143"/>
    </location>
    <ligand>
        <name>Zn(2+)</name>
        <dbReference type="ChEBI" id="CHEBI:29105"/>
    </ligand>
</feature>
<dbReference type="EC" id="2.3.1.286" evidence="3"/>
<sequence>MHDPQPGKIVILTGAGISRESGLATFRDPDGIWATVRLEEVATPEAFRANPARVHAFYNARRSGLLEAAVQPNPAHLALARLERDWPGEVLLVTQNIDDLHERAGSKNLIHMHGELLKTRCLACEAVIAWQGDLELDSLCPACGERGRLRVNVVWFGEMPFEMERIYAALAECDLFVSIGTSGNVYPAAGFVAEARAGGAHTLELNLEPSEGRRLFDAGRYGPAGELVPAWVEELLADAA</sequence>
<feature type="binding site" evidence="3 4">
    <location>
        <position position="140"/>
    </location>
    <ligand>
        <name>Zn(2+)</name>
        <dbReference type="ChEBI" id="CHEBI:29105"/>
    </ligand>
</feature>
<keyword evidence="3 4" id="KW-0479">Metal-binding</keyword>
<keyword evidence="3" id="KW-0963">Cytoplasm</keyword>
<keyword evidence="7" id="KW-1185">Reference proteome</keyword>
<dbReference type="InterPro" id="IPR026590">
    <property type="entry name" value="Ssirtuin_cat_dom"/>
</dbReference>
<evidence type="ECO:0000313" key="6">
    <source>
        <dbReference type="EMBL" id="SMF78167.1"/>
    </source>
</evidence>
<comment type="catalytic activity">
    <reaction evidence="3">
        <text>N(6)-acetyl-L-lysyl-[protein] + NAD(+) + H2O = 2''-O-acetyl-ADP-D-ribose + nicotinamide + L-lysyl-[protein]</text>
        <dbReference type="Rhea" id="RHEA:43636"/>
        <dbReference type="Rhea" id="RHEA-COMP:9752"/>
        <dbReference type="Rhea" id="RHEA-COMP:10731"/>
        <dbReference type="ChEBI" id="CHEBI:15377"/>
        <dbReference type="ChEBI" id="CHEBI:17154"/>
        <dbReference type="ChEBI" id="CHEBI:29969"/>
        <dbReference type="ChEBI" id="CHEBI:57540"/>
        <dbReference type="ChEBI" id="CHEBI:61930"/>
        <dbReference type="ChEBI" id="CHEBI:83767"/>
        <dbReference type="EC" id="2.3.1.286"/>
    </reaction>
</comment>
<evidence type="ECO:0000256" key="1">
    <source>
        <dbReference type="ARBA" id="ARBA00022679"/>
    </source>
</evidence>
<feature type="domain" description="Deacetylase sirtuin-type" evidence="5">
    <location>
        <begin position="1"/>
        <end position="238"/>
    </location>
</feature>
<dbReference type="Gene3D" id="3.30.1600.10">
    <property type="entry name" value="SIR2/SIRT2 'Small Domain"/>
    <property type="match status" value="1"/>
</dbReference>
<dbReference type="PANTHER" id="PTHR11085:SF4">
    <property type="entry name" value="NAD-DEPENDENT PROTEIN DEACYLASE"/>
    <property type="match status" value="1"/>
</dbReference>
<evidence type="ECO:0000256" key="2">
    <source>
        <dbReference type="ARBA" id="ARBA00023027"/>
    </source>
</evidence>
<name>A0A1Y6CMP8_9PROT</name>
<comment type="function">
    <text evidence="3">NAD-dependent lysine deacetylase and desuccinylase that specifically removes acetyl and succinyl groups on target proteins. Modulates the activities of several proteins which are inactive in their acylated form.</text>
</comment>
<evidence type="ECO:0000259" key="5">
    <source>
        <dbReference type="PROSITE" id="PS50305"/>
    </source>
</evidence>
<dbReference type="HAMAP" id="MF_01121">
    <property type="entry name" value="Sirtuin_ClassIII"/>
    <property type="match status" value="1"/>
</dbReference>
<comment type="cofactor">
    <cofactor evidence="3">
        <name>Zn(2+)</name>
        <dbReference type="ChEBI" id="CHEBI:29105"/>
    </cofactor>
    <text evidence="3">Binds 1 zinc ion per subunit.</text>
</comment>
<dbReference type="Pfam" id="PF02146">
    <property type="entry name" value="SIR2"/>
    <property type="match status" value="1"/>
</dbReference>
<evidence type="ECO:0000256" key="4">
    <source>
        <dbReference type="PROSITE-ProRule" id="PRU00236"/>
    </source>
</evidence>
<comment type="similarity">
    <text evidence="3">Belongs to the sirtuin family. Class III subfamily.</text>
</comment>
<proteinExistence type="inferred from homology"/>
<comment type="subcellular location">
    <subcellularLocation>
        <location evidence="3">Cytoplasm</location>
    </subcellularLocation>
</comment>
<dbReference type="InterPro" id="IPR003000">
    <property type="entry name" value="Sirtuin"/>
</dbReference>
<evidence type="ECO:0000256" key="3">
    <source>
        <dbReference type="HAMAP-Rule" id="MF_01121"/>
    </source>
</evidence>
<dbReference type="PANTHER" id="PTHR11085">
    <property type="entry name" value="NAD-DEPENDENT PROTEIN DEACYLASE SIRTUIN-5, MITOCHONDRIAL-RELATED"/>
    <property type="match status" value="1"/>
</dbReference>
<dbReference type="GO" id="GO:0008270">
    <property type="term" value="F:zinc ion binding"/>
    <property type="evidence" value="ECO:0007669"/>
    <property type="project" value="UniProtKB-UniRule"/>
</dbReference>
<comment type="caution">
    <text evidence="3">Lacks conserved residue(s) required for the propagation of feature annotation.</text>
</comment>
<dbReference type="GO" id="GO:0036054">
    <property type="term" value="F:protein-malonyllysine demalonylase activity"/>
    <property type="evidence" value="ECO:0007669"/>
    <property type="project" value="InterPro"/>
</dbReference>
<dbReference type="STRING" id="560819.SAMN05428998_13816"/>
<dbReference type="InterPro" id="IPR026591">
    <property type="entry name" value="Sirtuin_cat_small_dom_sf"/>
</dbReference>
<feature type="binding site" evidence="3 4">
    <location>
        <position position="124"/>
    </location>
    <ligand>
        <name>Zn(2+)</name>
        <dbReference type="ChEBI" id="CHEBI:29105"/>
    </ligand>
</feature>
<comment type="domain">
    <text evidence="3">2 residues (Tyr-58 and Arg-61) present in a large hydrophobic pocket are probably involved in substrate specificity. They are important for desuccinylation activity, but dispensable for deacetylation activity.</text>
</comment>
<feature type="active site" description="Proton acceptor" evidence="3 4">
    <location>
        <position position="113"/>
    </location>
</feature>
<accession>A0A1Y6CMP8</accession>
<dbReference type="GO" id="GO:0017136">
    <property type="term" value="F:histone deacetylase activity, NAD-dependent"/>
    <property type="evidence" value="ECO:0007669"/>
    <property type="project" value="TreeGrafter"/>
</dbReference>
<dbReference type="AlphaFoldDB" id="A0A1Y6CMP8"/>
<feature type="binding site" evidence="3 4">
    <location>
        <position position="121"/>
    </location>
    <ligand>
        <name>Zn(2+)</name>
        <dbReference type="ChEBI" id="CHEBI:29105"/>
    </ligand>
</feature>
<dbReference type="PROSITE" id="PS50305">
    <property type="entry name" value="SIRTUIN"/>
    <property type="match status" value="1"/>
</dbReference>
<feature type="binding site" evidence="3">
    <location>
        <position position="61"/>
    </location>
    <ligand>
        <name>substrate</name>
    </ligand>
</feature>
<organism evidence="6 7">
    <name type="scientific">Tistlia consotensis USBA 355</name>
    <dbReference type="NCBI Taxonomy" id="560819"/>
    <lineage>
        <taxon>Bacteria</taxon>
        <taxon>Pseudomonadati</taxon>
        <taxon>Pseudomonadota</taxon>
        <taxon>Alphaproteobacteria</taxon>
        <taxon>Rhodospirillales</taxon>
        <taxon>Rhodovibrionaceae</taxon>
        <taxon>Tistlia</taxon>
    </lineage>
</organism>
<dbReference type="SUPFAM" id="SSF52467">
    <property type="entry name" value="DHS-like NAD/FAD-binding domain"/>
    <property type="match status" value="1"/>
</dbReference>
<dbReference type="InterPro" id="IPR050134">
    <property type="entry name" value="NAD-dep_sirtuin_deacylases"/>
</dbReference>
<dbReference type="InterPro" id="IPR029035">
    <property type="entry name" value="DHS-like_NAD/FAD-binding_dom"/>
</dbReference>
<feature type="binding site" evidence="3">
    <location>
        <begin position="180"/>
        <end position="182"/>
    </location>
    <ligand>
        <name>NAD(+)</name>
        <dbReference type="ChEBI" id="CHEBI:57540"/>
    </ligand>
</feature>
<keyword evidence="2 3" id="KW-0520">NAD</keyword>
<reference evidence="6 7" key="1">
    <citation type="submission" date="2017-04" db="EMBL/GenBank/DDBJ databases">
        <authorList>
            <person name="Afonso C.L."/>
            <person name="Miller P.J."/>
            <person name="Scott M.A."/>
            <person name="Spackman E."/>
            <person name="Goraichik I."/>
            <person name="Dimitrov K.M."/>
            <person name="Suarez D.L."/>
            <person name="Swayne D.E."/>
        </authorList>
    </citation>
    <scope>NUCLEOTIDE SEQUENCE [LARGE SCALE GENOMIC DNA]</scope>
    <source>
        <strain evidence="6 7">USBA 355</strain>
    </source>
</reference>
<dbReference type="GO" id="GO:0070403">
    <property type="term" value="F:NAD+ binding"/>
    <property type="evidence" value="ECO:0007669"/>
    <property type="project" value="UniProtKB-UniRule"/>
</dbReference>
<dbReference type="GO" id="GO:0005737">
    <property type="term" value="C:cytoplasm"/>
    <property type="evidence" value="ECO:0007669"/>
    <property type="project" value="UniProtKB-SubCell"/>
</dbReference>
<gene>
    <name evidence="3" type="primary">cobB</name>
    <name evidence="6" type="ORF">SAMN05428998_13816</name>
</gene>
<feature type="binding site" evidence="3">
    <location>
        <position position="58"/>
    </location>
    <ligand>
        <name>substrate</name>
    </ligand>
</feature>
<dbReference type="CDD" id="cd01412">
    <property type="entry name" value="SIRT5_Af1_CobB"/>
    <property type="match status" value="1"/>
</dbReference>
<dbReference type="InterPro" id="IPR027546">
    <property type="entry name" value="Sirtuin_class_III"/>
</dbReference>
<evidence type="ECO:0000313" key="7">
    <source>
        <dbReference type="Proteomes" id="UP000192917"/>
    </source>
</evidence>
<dbReference type="GO" id="GO:0036055">
    <property type="term" value="F:protein-succinyllysine desuccinylase activity"/>
    <property type="evidence" value="ECO:0007669"/>
    <property type="project" value="UniProtKB-UniRule"/>
</dbReference>
<feature type="binding site" evidence="3">
    <location>
        <position position="224"/>
    </location>
    <ligand>
        <name>NAD(+)</name>
        <dbReference type="ChEBI" id="CHEBI:57540"/>
    </ligand>
</feature>
<dbReference type="EMBL" id="FWZX01000038">
    <property type="protein sequence ID" value="SMF78167.1"/>
    <property type="molecule type" value="Genomic_DNA"/>
</dbReference>
<comment type="catalytic activity">
    <reaction evidence="3">
        <text>N(6)-succinyl-L-lysyl-[protein] + NAD(+) + H2O = 2''-O-succinyl-ADP-D-ribose + nicotinamide + L-lysyl-[protein]</text>
        <dbReference type="Rhea" id="RHEA:47668"/>
        <dbReference type="Rhea" id="RHEA-COMP:9752"/>
        <dbReference type="Rhea" id="RHEA-COMP:11877"/>
        <dbReference type="ChEBI" id="CHEBI:15377"/>
        <dbReference type="ChEBI" id="CHEBI:17154"/>
        <dbReference type="ChEBI" id="CHEBI:29969"/>
        <dbReference type="ChEBI" id="CHEBI:57540"/>
        <dbReference type="ChEBI" id="CHEBI:87830"/>
        <dbReference type="ChEBI" id="CHEBI:87832"/>
    </reaction>
</comment>